<sequence>MTNQKLLNIHDLELDFKTDEGWSRVLDRVNLTVKPGETVALVGESGSGKTVTALAILQLLERSATRMAGRIEFEGLNLPELPERALRRVRGNRIAMIFQEPMSSLNPVYTIGDQLVEPLMIHRRMNRGTARDFAVDLLERTGIPNPASRVDSFPHQLSGGQRQRVMIAMALACQPALLIADEPTTALDVTIQAQILRLIFDIQREMEMAVLLITHDLNMVKKCAERIYIMHRGRVVEEGQTRTIFSNPRDPYTIHLLNSVPKGEAIARTPGPPLLTVRNLRCHFPIKKGFFRRTVALVKAVDNVTLTIREGSTFGLVGESGSGKTTLGMCLLRLEQSQGSIEYRGQELLDLNNRRMRPLRRELQVVFQDPFASLSPRLNVAQIIGEGLTAHKLGGNKTQRLAMVEEVLREVGLPPEAAERYPHEFSGGQRQRIAIARAVVLNPRLLILDEPTSALDMTIQAQIIELLKKLQQRHNMTYIFISHDLRTVRALADEVAVMQNGRVVEAGPTQKLFSDPKHPYTRALFAAAFLDSDGAATGPPGGNG</sequence>
<dbReference type="SUPFAM" id="SSF52540">
    <property type="entry name" value="P-loop containing nucleoside triphosphate hydrolases"/>
    <property type="match status" value="2"/>
</dbReference>
<dbReference type="PROSITE" id="PS00211">
    <property type="entry name" value="ABC_TRANSPORTER_1"/>
    <property type="match status" value="2"/>
</dbReference>
<comment type="caution">
    <text evidence="5">The sequence shown here is derived from an EMBL/GenBank/DDBJ whole genome shotgun (WGS) entry which is preliminary data.</text>
</comment>
<dbReference type="PANTHER" id="PTHR43776">
    <property type="entry name" value="TRANSPORT ATP-BINDING PROTEIN"/>
    <property type="match status" value="1"/>
</dbReference>
<dbReference type="PROSITE" id="PS50893">
    <property type="entry name" value="ABC_TRANSPORTER_2"/>
    <property type="match status" value="2"/>
</dbReference>
<dbReference type="NCBIfam" id="NF007739">
    <property type="entry name" value="PRK10419.1"/>
    <property type="match status" value="2"/>
</dbReference>
<dbReference type="GO" id="GO:0055085">
    <property type="term" value="P:transmembrane transport"/>
    <property type="evidence" value="ECO:0007669"/>
    <property type="project" value="UniProtKB-ARBA"/>
</dbReference>
<dbReference type="FunFam" id="3.40.50.300:FF:000016">
    <property type="entry name" value="Oligopeptide ABC transporter ATP-binding component"/>
    <property type="match status" value="2"/>
</dbReference>
<dbReference type="InterPro" id="IPR050319">
    <property type="entry name" value="ABC_transp_ATP-bind"/>
</dbReference>
<name>A0A7C2XWE9_9BACT</name>
<dbReference type="CDD" id="cd03257">
    <property type="entry name" value="ABC_NikE_OppD_transporters"/>
    <property type="match status" value="2"/>
</dbReference>
<evidence type="ECO:0000313" key="5">
    <source>
        <dbReference type="EMBL" id="HET98638.1"/>
    </source>
</evidence>
<dbReference type="GO" id="GO:0015833">
    <property type="term" value="P:peptide transport"/>
    <property type="evidence" value="ECO:0007669"/>
    <property type="project" value="InterPro"/>
</dbReference>
<gene>
    <name evidence="5" type="ORF">ENN98_08160</name>
</gene>
<keyword evidence="1" id="KW-0813">Transport</keyword>
<keyword evidence="2" id="KW-0547">Nucleotide-binding</keyword>
<dbReference type="Gene3D" id="3.40.50.300">
    <property type="entry name" value="P-loop containing nucleotide triphosphate hydrolases"/>
    <property type="match status" value="2"/>
</dbReference>
<dbReference type="Proteomes" id="UP000885986">
    <property type="component" value="Unassembled WGS sequence"/>
</dbReference>
<protein>
    <submittedName>
        <fullName evidence="5">ABC transporter ATP-binding protein</fullName>
    </submittedName>
</protein>
<dbReference type="InterPro" id="IPR027417">
    <property type="entry name" value="P-loop_NTPase"/>
</dbReference>
<dbReference type="SMART" id="SM00382">
    <property type="entry name" value="AAA"/>
    <property type="match status" value="2"/>
</dbReference>
<dbReference type="GO" id="GO:0005524">
    <property type="term" value="F:ATP binding"/>
    <property type="evidence" value="ECO:0007669"/>
    <property type="project" value="UniProtKB-KW"/>
</dbReference>
<reference evidence="5" key="1">
    <citation type="journal article" date="2020" name="mSystems">
        <title>Genome- and Community-Level Interaction Insights into Carbon Utilization and Element Cycling Functions of Hydrothermarchaeota in Hydrothermal Sediment.</title>
        <authorList>
            <person name="Zhou Z."/>
            <person name="Liu Y."/>
            <person name="Xu W."/>
            <person name="Pan J."/>
            <person name="Luo Z.H."/>
            <person name="Li M."/>
        </authorList>
    </citation>
    <scope>NUCLEOTIDE SEQUENCE [LARGE SCALE GENOMIC DNA]</scope>
    <source>
        <strain evidence="5">SpSt-1224</strain>
    </source>
</reference>
<dbReference type="InterPro" id="IPR013563">
    <property type="entry name" value="Oligopep_ABC_C"/>
</dbReference>
<accession>A0A7C2XWE9</accession>
<dbReference type="EMBL" id="DSDS01000184">
    <property type="protein sequence ID" value="HET98638.1"/>
    <property type="molecule type" value="Genomic_DNA"/>
</dbReference>
<organism evidence="5">
    <name type="scientific">Desulfurivibrio alkaliphilus</name>
    <dbReference type="NCBI Taxonomy" id="427923"/>
    <lineage>
        <taxon>Bacteria</taxon>
        <taxon>Pseudomonadati</taxon>
        <taxon>Thermodesulfobacteriota</taxon>
        <taxon>Desulfobulbia</taxon>
        <taxon>Desulfobulbales</taxon>
        <taxon>Desulfobulbaceae</taxon>
        <taxon>Desulfurivibrio</taxon>
    </lineage>
</organism>
<dbReference type="InterPro" id="IPR017871">
    <property type="entry name" value="ABC_transporter-like_CS"/>
</dbReference>
<dbReference type="Pfam" id="PF00005">
    <property type="entry name" value="ABC_tran"/>
    <property type="match status" value="2"/>
</dbReference>
<feature type="domain" description="ABC transporter" evidence="4">
    <location>
        <begin position="286"/>
        <end position="525"/>
    </location>
</feature>
<dbReference type="InterPro" id="IPR003439">
    <property type="entry name" value="ABC_transporter-like_ATP-bd"/>
</dbReference>
<evidence type="ECO:0000256" key="1">
    <source>
        <dbReference type="ARBA" id="ARBA00022448"/>
    </source>
</evidence>
<dbReference type="GO" id="GO:0016887">
    <property type="term" value="F:ATP hydrolysis activity"/>
    <property type="evidence" value="ECO:0007669"/>
    <property type="project" value="InterPro"/>
</dbReference>
<keyword evidence="3 5" id="KW-0067">ATP-binding</keyword>
<evidence type="ECO:0000256" key="3">
    <source>
        <dbReference type="ARBA" id="ARBA00022840"/>
    </source>
</evidence>
<proteinExistence type="predicted"/>
<evidence type="ECO:0000259" key="4">
    <source>
        <dbReference type="PROSITE" id="PS50893"/>
    </source>
</evidence>
<dbReference type="NCBIfam" id="NF008453">
    <property type="entry name" value="PRK11308.1"/>
    <property type="match status" value="2"/>
</dbReference>
<dbReference type="AlphaFoldDB" id="A0A7C2XWE9"/>
<dbReference type="Pfam" id="PF08352">
    <property type="entry name" value="oligo_HPY"/>
    <property type="match status" value="2"/>
</dbReference>
<dbReference type="InterPro" id="IPR003593">
    <property type="entry name" value="AAA+_ATPase"/>
</dbReference>
<feature type="domain" description="ABC transporter" evidence="4">
    <location>
        <begin position="9"/>
        <end position="257"/>
    </location>
</feature>
<evidence type="ECO:0000256" key="2">
    <source>
        <dbReference type="ARBA" id="ARBA00022741"/>
    </source>
</evidence>